<dbReference type="EMBL" id="JARKIF010000037">
    <property type="protein sequence ID" value="KAJ7609853.1"/>
    <property type="molecule type" value="Genomic_DNA"/>
</dbReference>
<accession>A0AAD7B4V2</accession>
<protein>
    <submittedName>
        <fullName evidence="1">Uncharacterized protein</fullName>
    </submittedName>
</protein>
<evidence type="ECO:0000313" key="2">
    <source>
        <dbReference type="Proteomes" id="UP001221142"/>
    </source>
</evidence>
<gene>
    <name evidence="1" type="ORF">FB45DRAFT_1038324</name>
</gene>
<comment type="caution">
    <text evidence="1">The sequence shown here is derived from an EMBL/GenBank/DDBJ whole genome shotgun (WGS) entry which is preliminary data.</text>
</comment>
<sequence length="135" mass="14854">MLTPSATGFLQLPRRRLRSNKEYSPFDLALGLAIEPAVYFDAEEQLRVCLEEQQTSGNFDEPEDIIVPALLSLTLTVADPEASIPVPTPVPPPIASGVSAADHRKTKFTFKRAQARQAASTSTPHHLWDLYIPSN</sequence>
<reference evidence="1" key="1">
    <citation type="submission" date="2023-03" db="EMBL/GenBank/DDBJ databases">
        <title>Massive genome expansion in bonnet fungi (Mycena s.s.) driven by repeated elements and novel gene families across ecological guilds.</title>
        <authorList>
            <consortium name="Lawrence Berkeley National Laboratory"/>
            <person name="Harder C.B."/>
            <person name="Miyauchi S."/>
            <person name="Viragh M."/>
            <person name="Kuo A."/>
            <person name="Thoen E."/>
            <person name="Andreopoulos B."/>
            <person name="Lu D."/>
            <person name="Skrede I."/>
            <person name="Drula E."/>
            <person name="Henrissat B."/>
            <person name="Morin E."/>
            <person name="Kohler A."/>
            <person name="Barry K."/>
            <person name="LaButti K."/>
            <person name="Morin E."/>
            <person name="Salamov A."/>
            <person name="Lipzen A."/>
            <person name="Mereny Z."/>
            <person name="Hegedus B."/>
            <person name="Baldrian P."/>
            <person name="Stursova M."/>
            <person name="Weitz H."/>
            <person name="Taylor A."/>
            <person name="Grigoriev I.V."/>
            <person name="Nagy L.G."/>
            <person name="Martin F."/>
            <person name="Kauserud H."/>
        </authorList>
    </citation>
    <scope>NUCLEOTIDE SEQUENCE</scope>
    <source>
        <strain evidence="1">9284</strain>
    </source>
</reference>
<name>A0AAD7B4V2_9AGAR</name>
<organism evidence="1 2">
    <name type="scientific">Roridomyces roridus</name>
    <dbReference type="NCBI Taxonomy" id="1738132"/>
    <lineage>
        <taxon>Eukaryota</taxon>
        <taxon>Fungi</taxon>
        <taxon>Dikarya</taxon>
        <taxon>Basidiomycota</taxon>
        <taxon>Agaricomycotina</taxon>
        <taxon>Agaricomycetes</taxon>
        <taxon>Agaricomycetidae</taxon>
        <taxon>Agaricales</taxon>
        <taxon>Marasmiineae</taxon>
        <taxon>Mycenaceae</taxon>
        <taxon>Roridomyces</taxon>
    </lineage>
</organism>
<evidence type="ECO:0000313" key="1">
    <source>
        <dbReference type="EMBL" id="KAJ7609853.1"/>
    </source>
</evidence>
<dbReference type="AlphaFoldDB" id="A0AAD7B4V2"/>
<keyword evidence="2" id="KW-1185">Reference proteome</keyword>
<dbReference type="Proteomes" id="UP001221142">
    <property type="component" value="Unassembled WGS sequence"/>
</dbReference>
<proteinExistence type="predicted"/>